<dbReference type="InterPro" id="IPR036138">
    <property type="entry name" value="PBP_dimer_sf"/>
</dbReference>
<evidence type="ECO:0000259" key="16">
    <source>
        <dbReference type="Pfam" id="PF03717"/>
    </source>
</evidence>
<dbReference type="SUPFAM" id="SSF56519">
    <property type="entry name" value="Penicillin binding protein dimerisation domain"/>
    <property type="match status" value="1"/>
</dbReference>
<keyword evidence="8" id="KW-0378">Hydrolase</keyword>
<evidence type="ECO:0000256" key="4">
    <source>
        <dbReference type="ARBA" id="ARBA00022519"/>
    </source>
</evidence>
<dbReference type="InterPro" id="IPR001460">
    <property type="entry name" value="PCN-bd_Tpept"/>
</dbReference>
<evidence type="ECO:0000256" key="8">
    <source>
        <dbReference type="ARBA" id="ARBA00022801"/>
    </source>
</evidence>
<dbReference type="EMBL" id="JAUSVL010000001">
    <property type="protein sequence ID" value="MDQ0291593.1"/>
    <property type="molecule type" value="Genomic_DNA"/>
</dbReference>
<evidence type="ECO:0000256" key="1">
    <source>
        <dbReference type="ARBA" id="ARBA00004167"/>
    </source>
</evidence>
<evidence type="ECO:0000256" key="14">
    <source>
        <dbReference type="SAM" id="Phobius"/>
    </source>
</evidence>
<proteinExistence type="predicted"/>
<evidence type="ECO:0000256" key="6">
    <source>
        <dbReference type="ARBA" id="ARBA00022670"/>
    </source>
</evidence>
<evidence type="ECO:0000256" key="5">
    <source>
        <dbReference type="ARBA" id="ARBA00022645"/>
    </source>
</evidence>
<feature type="domain" description="Penicillin-binding protein transpeptidase" evidence="15">
    <location>
        <begin position="273"/>
        <end position="593"/>
    </location>
</feature>
<dbReference type="PANTHER" id="PTHR30627:SF2">
    <property type="entry name" value="PEPTIDOGLYCAN D,D-TRANSPEPTIDASE MRDA"/>
    <property type="match status" value="1"/>
</dbReference>
<evidence type="ECO:0000256" key="12">
    <source>
        <dbReference type="ARBA" id="ARBA00023136"/>
    </source>
</evidence>
<dbReference type="Gene3D" id="3.40.710.10">
    <property type="entry name" value="DD-peptidase/beta-lactamase superfamily"/>
    <property type="match status" value="1"/>
</dbReference>
<feature type="domain" description="Penicillin-binding protein dimerisation" evidence="16">
    <location>
        <begin position="58"/>
        <end position="236"/>
    </location>
</feature>
<keyword evidence="5" id="KW-0121">Carboxypeptidase</keyword>
<dbReference type="PANTHER" id="PTHR30627">
    <property type="entry name" value="PEPTIDOGLYCAN D,D-TRANSPEPTIDASE"/>
    <property type="match status" value="1"/>
</dbReference>
<organism evidence="17 18">
    <name type="scientific">Oligosphaera ethanolica</name>
    <dbReference type="NCBI Taxonomy" id="760260"/>
    <lineage>
        <taxon>Bacteria</taxon>
        <taxon>Pseudomonadati</taxon>
        <taxon>Lentisphaerota</taxon>
        <taxon>Oligosphaeria</taxon>
        <taxon>Oligosphaerales</taxon>
        <taxon>Oligosphaeraceae</taxon>
        <taxon>Oligosphaera</taxon>
    </lineage>
</organism>
<dbReference type="InterPro" id="IPR012338">
    <property type="entry name" value="Beta-lactam/transpept-like"/>
</dbReference>
<dbReference type="SUPFAM" id="SSF56601">
    <property type="entry name" value="beta-lactamase/transpeptidase-like"/>
    <property type="match status" value="1"/>
</dbReference>
<evidence type="ECO:0000256" key="2">
    <source>
        <dbReference type="ARBA" id="ARBA00004236"/>
    </source>
</evidence>
<dbReference type="GO" id="GO:0009002">
    <property type="term" value="F:serine-type D-Ala-D-Ala carboxypeptidase activity"/>
    <property type="evidence" value="ECO:0007669"/>
    <property type="project" value="InterPro"/>
</dbReference>
<evidence type="ECO:0000256" key="9">
    <source>
        <dbReference type="ARBA" id="ARBA00022960"/>
    </source>
</evidence>
<dbReference type="GO" id="GO:0071555">
    <property type="term" value="P:cell wall organization"/>
    <property type="evidence" value="ECO:0007669"/>
    <property type="project" value="UniProtKB-KW"/>
</dbReference>
<keyword evidence="11 14" id="KW-1133">Transmembrane helix</keyword>
<keyword evidence="12 14" id="KW-0472">Membrane</keyword>
<dbReference type="Proteomes" id="UP001238163">
    <property type="component" value="Unassembled WGS sequence"/>
</dbReference>
<evidence type="ECO:0000256" key="7">
    <source>
        <dbReference type="ARBA" id="ARBA00022692"/>
    </source>
</evidence>
<keyword evidence="4" id="KW-0997">Cell inner membrane</keyword>
<keyword evidence="6" id="KW-0645">Protease</keyword>
<evidence type="ECO:0000256" key="10">
    <source>
        <dbReference type="ARBA" id="ARBA00022984"/>
    </source>
</evidence>
<keyword evidence="13" id="KW-0961">Cell wall biogenesis/degradation</keyword>
<evidence type="ECO:0000256" key="11">
    <source>
        <dbReference type="ARBA" id="ARBA00022989"/>
    </source>
</evidence>
<evidence type="ECO:0000313" key="18">
    <source>
        <dbReference type="Proteomes" id="UP001238163"/>
    </source>
</evidence>
<feature type="transmembrane region" description="Helical" evidence="14">
    <location>
        <begin position="14"/>
        <end position="33"/>
    </location>
</feature>
<dbReference type="Gene3D" id="3.90.1310.10">
    <property type="entry name" value="Penicillin-binding protein 2a (Domain 2)"/>
    <property type="match status" value="1"/>
</dbReference>
<keyword evidence="10" id="KW-0573">Peptidoglycan synthesis</keyword>
<accession>A0AAE3VK01</accession>
<keyword evidence="9" id="KW-0133">Cell shape</keyword>
<dbReference type="RefSeq" id="WP_307264610.1">
    <property type="nucleotide sequence ID" value="NZ_JAUSVL010000001.1"/>
</dbReference>
<keyword evidence="18" id="KW-1185">Reference proteome</keyword>
<evidence type="ECO:0000256" key="3">
    <source>
        <dbReference type="ARBA" id="ARBA00022475"/>
    </source>
</evidence>
<protein>
    <submittedName>
        <fullName evidence="17">Penicillin-binding protein 2</fullName>
    </submittedName>
</protein>
<dbReference type="InterPro" id="IPR050515">
    <property type="entry name" value="Beta-lactam/transpept"/>
</dbReference>
<keyword evidence="7 14" id="KW-0812">Transmembrane</keyword>
<dbReference type="Pfam" id="PF03717">
    <property type="entry name" value="PBP_dimer"/>
    <property type="match status" value="1"/>
</dbReference>
<evidence type="ECO:0000259" key="15">
    <source>
        <dbReference type="Pfam" id="PF00905"/>
    </source>
</evidence>
<dbReference type="GO" id="GO:0005886">
    <property type="term" value="C:plasma membrane"/>
    <property type="evidence" value="ECO:0007669"/>
    <property type="project" value="UniProtKB-SubCell"/>
</dbReference>
<dbReference type="GO" id="GO:0071972">
    <property type="term" value="F:peptidoglycan L,D-transpeptidase activity"/>
    <property type="evidence" value="ECO:0007669"/>
    <property type="project" value="TreeGrafter"/>
</dbReference>
<comment type="caution">
    <text evidence="17">The sequence shown here is derived from an EMBL/GenBank/DDBJ whole genome shotgun (WGS) entry which is preliminary data.</text>
</comment>
<dbReference type="Pfam" id="PF00905">
    <property type="entry name" value="Transpeptidase"/>
    <property type="match status" value="1"/>
</dbReference>
<gene>
    <name evidence="17" type="ORF">J3R75_003700</name>
</gene>
<comment type="subcellular location">
    <subcellularLocation>
        <location evidence="2">Cell membrane</location>
    </subcellularLocation>
    <subcellularLocation>
        <location evidence="1">Membrane</location>
        <topology evidence="1">Single-pass membrane protein</topology>
    </subcellularLocation>
</comment>
<dbReference type="InterPro" id="IPR017790">
    <property type="entry name" value="Penicillin-binding_protein_2"/>
</dbReference>
<dbReference type="NCBIfam" id="TIGR03423">
    <property type="entry name" value="pbp2_mrdA"/>
    <property type="match status" value="1"/>
</dbReference>
<dbReference type="GO" id="GO:0008360">
    <property type="term" value="P:regulation of cell shape"/>
    <property type="evidence" value="ECO:0007669"/>
    <property type="project" value="UniProtKB-KW"/>
</dbReference>
<keyword evidence="3" id="KW-1003">Cell membrane</keyword>
<dbReference type="AlphaFoldDB" id="A0AAE3VK01"/>
<evidence type="ECO:0000256" key="13">
    <source>
        <dbReference type="ARBA" id="ARBA00023316"/>
    </source>
</evidence>
<dbReference type="GO" id="GO:0008658">
    <property type="term" value="F:penicillin binding"/>
    <property type="evidence" value="ECO:0007669"/>
    <property type="project" value="InterPro"/>
</dbReference>
<reference evidence="17" key="1">
    <citation type="submission" date="2023-07" db="EMBL/GenBank/DDBJ databases">
        <title>Genomic Encyclopedia of Type Strains, Phase IV (KMG-IV): sequencing the most valuable type-strain genomes for metagenomic binning, comparative biology and taxonomic classification.</title>
        <authorList>
            <person name="Goeker M."/>
        </authorList>
    </citation>
    <scope>NUCLEOTIDE SEQUENCE</scope>
    <source>
        <strain evidence="17">DSM 24202</strain>
    </source>
</reference>
<evidence type="ECO:0000313" key="17">
    <source>
        <dbReference type="EMBL" id="MDQ0291593.1"/>
    </source>
</evidence>
<dbReference type="GO" id="GO:0006508">
    <property type="term" value="P:proteolysis"/>
    <property type="evidence" value="ECO:0007669"/>
    <property type="project" value="UniProtKB-KW"/>
</dbReference>
<sequence>MNNEDRQSLLRRRVLQGAGLMVFPLLLLVLRLWQVQVRQGPEHLRQTQRQCVRPIWDNPVRGRIFAADGKVLTDNTSHYDVVFHLAEMRQPGRSRRTKAHVLATAMRLAALMECENPLTADMLAQHVRMTPALPLRVFTDLNALERARLAELMPLISGVELVPRIERSYPFPAVASQILGVAVWEKPRTIDLNDMYSRSYAKDELRGLSGLEAAYDQALAGKPGMRLVRVDTMGYIHDDIGEAQPALNGHDLHLSIDSRAQRVADRALRGYSGALVVVDIHTGGVLAMASAPTYDLSVTDRNHYALLSVDEENLPLLNRAVNGLYTPGSIVKPLVALAALAKGAITPDEIYDCTGRYMVGDHPIRCARRYGHGPLDLLEAITVSCNPYFIHAGVETGIDVLNPMYAAAGVGEKSGFDLAERYAGIIPSRDMALRHWRRPWVVIDTAFVSIGQGGIEITPLQAAMFTAALANGGKLLRPYLVQNVVSADGKVVNNTPVVIRHRLPASPEHLRLVQQGMENAVAADYGSAKELRDAGIPLAGKTGTAEVGPKANRHHNTWIICYGPLPEPRYALACLIEKGDSGGRTAAPIAARFFREWLSAGEDLD</sequence>
<dbReference type="GO" id="GO:0009252">
    <property type="term" value="P:peptidoglycan biosynthetic process"/>
    <property type="evidence" value="ECO:0007669"/>
    <property type="project" value="UniProtKB-KW"/>
</dbReference>
<name>A0AAE3VK01_9BACT</name>
<dbReference type="InterPro" id="IPR005311">
    <property type="entry name" value="PBP_dimer"/>
</dbReference>